<dbReference type="GO" id="GO:0045947">
    <property type="term" value="P:negative regulation of translational initiation"/>
    <property type="evidence" value="ECO:0007669"/>
    <property type="project" value="InterPro"/>
</dbReference>
<reference evidence="5" key="1">
    <citation type="submission" date="2025-05" db="UniProtKB">
        <authorList>
            <consortium name="Ensembl"/>
        </authorList>
    </citation>
    <scope>IDENTIFICATION</scope>
</reference>
<dbReference type="GO" id="GO:0005737">
    <property type="term" value="C:cytoplasm"/>
    <property type="evidence" value="ECO:0007669"/>
    <property type="project" value="TreeGrafter"/>
</dbReference>
<accession>A0A8D2DBX2</accession>
<dbReference type="Ensembl" id="ENSSVLT00005025127.1">
    <property type="protein sequence ID" value="ENSSVLP00005022594.1"/>
    <property type="gene ID" value="ENSSVLG00005017990.1"/>
</dbReference>
<sequence length="105" mass="11108">GRSSLGPPLPACTPAGQSRDPAPRAMSSSAGSGSGHQPSQSRDRKFLLQFSLAQTPPSHLPNIPGVTNPGTLIEDSKVEVNNLNNLNDHDRKHAVGDDAQFKMDI</sequence>
<dbReference type="GO" id="GO:0008190">
    <property type="term" value="F:eukaryotic initiation factor 4E binding"/>
    <property type="evidence" value="ECO:0007669"/>
    <property type="project" value="InterPro"/>
</dbReference>
<evidence type="ECO:0000256" key="1">
    <source>
        <dbReference type="ARBA" id="ARBA00005480"/>
    </source>
</evidence>
<organism evidence="5 6">
    <name type="scientific">Sciurus vulgaris</name>
    <name type="common">Eurasian red squirrel</name>
    <dbReference type="NCBI Taxonomy" id="55149"/>
    <lineage>
        <taxon>Eukaryota</taxon>
        <taxon>Metazoa</taxon>
        <taxon>Chordata</taxon>
        <taxon>Craniata</taxon>
        <taxon>Vertebrata</taxon>
        <taxon>Euteleostomi</taxon>
        <taxon>Mammalia</taxon>
        <taxon>Eutheria</taxon>
        <taxon>Euarchontoglires</taxon>
        <taxon>Glires</taxon>
        <taxon>Rodentia</taxon>
        <taxon>Sciuromorpha</taxon>
        <taxon>Sciuridae</taxon>
        <taxon>Sciurinae</taxon>
        <taxon>Sciurini</taxon>
        <taxon>Sciurus</taxon>
    </lineage>
</organism>
<evidence type="ECO:0000256" key="4">
    <source>
        <dbReference type="SAM" id="MobiDB-lite"/>
    </source>
</evidence>
<dbReference type="PANTHER" id="PTHR12669:SF4">
    <property type="entry name" value="EUKARYOTIC TRANSLATION INITIATION FACTOR 4E-BINDING PROTEIN 2"/>
    <property type="match status" value="1"/>
</dbReference>
<evidence type="ECO:0000313" key="6">
    <source>
        <dbReference type="Proteomes" id="UP000694564"/>
    </source>
</evidence>
<comment type="similarity">
    <text evidence="1">Belongs to the eIF4E-binding protein family.</text>
</comment>
<keyword evidence="2" id="KW-0810">Translation regulation</keyword>
<keyword evidence="6" id="KW-1185">Reference proteome</keyword>
<evidence type="ECO:0000256" key="3">
    <source>
        <dbReference type="ARBA" id="ARBA00023193"/>
    </source>
</evidence>
<dbReference type="PANTHER" id="PTHR12669">
    <property type="entry name" value="EUKARYOTIC TRANSLATION INITIATION FACTOR 4E-BINDING PROTEIN"/>
    <property type="match status" value="1"/>
</dbReference>
<dbReference type="GeneTree" id="ENSGT00940000155342"/>
<proteinExistence type="inferred from homology"/>
<name>A0A8D2DBX2_SCIVU</name>
<keyword evidence="3" id="KW-0652">Protein synthesis inhibitor</keyword>
<dbReference type="OrthoDB" id="19729at2759"/>
<dbReference type="InterPro" id="IPR008606">
    <property type="entry name" value="EIF4EBP"/>
</dbReference>
<dbReference type="Ensembl" id="ENSSVLT00005025035.1">
    <property type="protein sequence ID" value="ENSSVLP00005022507.1"/>
    <property type="gene ID" value="ENSSVLG00005017934.1"/>
</dbReference>
<feature type="compositionally biased region" description="Low complexity" evidence="4">
    <location>
        <begin position="23"/>
        <end position="40"/>
    </location>
</feature>
<protein>
    <submittedName>
        <fullName evidence="5">Uncharacterized protein</fullName>
    </submittedName>
</protein>
<evidence type="ECO:0000313" key="5">
    <source>
        <dbReference type="Ensembl" id="ENSSVLP00005022507.1"/>
    </source>
</evidence>
<evidence type="ECO:0000256" key="2">
    <source>
        <dbReference type="ARBA" id="ARBA00022845"/>
    </source>
</evidence>
<dbReference type="AlphaFoldDB" id="A0A8D2DBX2"/>
<dbReference type="Pfam" id="PF05456">
    <property type="entry name" value="eIF_4EBP"/>
    <property type="match status" value="1"/>
</dbReference>
<feature type="region of interest" description="Disordered" evidence="4">
    <location>
        <begin position="1"/>
        <end position="46"/>
    </location>
</feature>
<dbReference type="Proteomes" id="UP000694564">
    <property type="component" value="Unassembled WGS sequence"/>
</dbReference>